<sequence length="105" mass="11390">MAKAPDSTLITSAGRSRSLDLEERQRRYLITMGVRTACFLLFLVVPGWWKLAALAGAALLPAFAVLFANSTDHRPPAVAPEMKEQEGLRALPASHVVTGTVEETE</sequence>
<reference evidence="1 2" key="1">
    <citation type="journal article" date="2016" name="Int. J. Syst. Evol. Microbiol.">
        <title>Tessaracoccus flavus sp. nov., isolated from the drainage system of a lindane-producing factory.</title>
        <authorList>
            <person name="Kumari R."/>
            <person name="Singh P."/>
            <person name="Schumann P."/>
            <person name="Lal R."/>
        </authorList>
    </citation>
    <scope>NUCLEOTIDE SEQUENCE [LARGE SCALE GENOMIC DNA]</scope>
    <source>
        <strain evidence="1 2">RP1T</strain>
    </source>
</reference>
<gene>
    <name evidence="1" type="ORF">RPIT_04425</name>
</gene>
<dbReference type="STRING" id="1610493.RPIT_04425"/>
<organism evidence="1 2">
    <name type="scientific">Tessaracoccus flavus</name>
    <dbReference type="NCBI Taxonomy" id="1610493"/>
    <lineage>
        <taxon>Bacteria</taxon>
        <taxon>Bacillati</taxon>
        <taxon>Actinomycetota</taxon>
        <taxon>Actinomycetes</taxon>
        <taxon>Propionibacteriales</taxon>
        <taxon>Propionibacteriaceae</taxon>
        <taxon>Tessaracoccus</taxon>
    </lineage>
</organism>
<dbReference type="InterPro" id="IPR021449">
    <property type="entry name" value="DUF3099"/>
</dbReference>
<evidence type="ECO:0000313" key="1">
    <source>
        <dbReference type="EMBL" id="AQP46015.1"/>
    </source>
</evidence>
<accession>A0A1Q2CIZ1</accession>
<dbReference type="EMBL" id="CP019605">
    <property type="protein sequence ID" value="AQP46015.1"/>
    <property type="molecule type" value="Genomic_DNA"/>
</dbReference>
<proteinExistence type="predicted"/>
<name>A0A1Q2CIZ1_9ACTN</name>
<dbReference type="Proteomes" id="UP000188324">
    <property type="component" value="Chromosome"/>
</dbReference>
<keyword evidence="2" id="KW-1185">Reference proteome</keyword>
<dbReference type="RefSeq" id="WP_162274489.1">
    <property type="nucleotide sequence ID" value="NZ_CP019605.1"/>
</dbReference>
<dbReference type="Pfam" id="PF11298">
    <property type="entry name" value="DUF3099"/>
    <property type="match status" value="1"/>
</dbReference>
<evidence type="ECO:0000313" key="2">
    <source>
        <dbReference type="Proteomes" id="UP000188324"/>
    </source>
</evidence>
<protein>
    <submittedName>
        <fullName evidence="1">Uncharacterized protein</fullName>
    </submittedName>
</protein>
<dbReference type="AlphaFoldDB" id="A0A1Q2CIZ1"/>
<dbReference type="KEGG" id="tfl:RPIT_04425"/>